<proteinExistence type="predicted"/>
<protein>
    <submittedName>
        <fullName evidence="1">Uncharacterized protein</fullName>
    </submittedName>
</protein>
<dbReference type="EMBL" id="BK015841">
    <property type="protein sequence ID" value="DAE27598.1"/>
    <property type="molecule type" value="Genomic_DNA"/>
</dbReference>
<name>A0A8S5R855_9VIRU</name>
<accession>A0A8S5R855</accession>
<reference evidence="1" key="1">
    <citation type="journal article" date="2021" name="Proc. Natl. Acad. Sci. U.S.A.">
        <title>A Catalog of Tens of Thousands of Viruses from Human Metagenomes Reveals Hidden Associations with Chronic Diseases.</title>
        <authorList>
            <person name="Tisza M.J."/>
            <person name="Buck C.B."/>
        </authorList>
    </citation>
    <scope>NUCLEOTIDE SEQUENCE</scope>
    <source>
        <strain evidence="1">Cti5L29</strain>
    </source>
</reference>
<sequence length="679" mass="76660">MIINLQLEKTYGSQDEDIAKKNKYGSVQIPVLTISEEAIEGDISIPITTQSTDNIDTGNVWSAKDITKTSSRTLTESFIPTYIGEVLYKTYTLTITNEDTLYNYLSPINSIPEFTWTFNGKRYEENATRTDGWDFTIVDSSKDFKDSINRLVLQKNLKPNPTTFENKEYDVTKNIYQYTNEEGETVSTNAVDEYNESINSSFENAGGYINELLPFAAPKIIEWNNLKDEKKITISIMCPYSLKIFMSDSGIKRKRASGFVSYYYKIYDYKYLEYTFTSVSVDISNNYTSSTQDTTYFSESNMYSANSSFLFLNDNNQPQNFATEIVNAYKKGKLMLDLKYPVDNVLDFAGNQVVYIENKGIASKVGDLYYDEHGNLIDTTSGTKISTKVPLEKGLLCVVTNHGETEYKNTDGSNKYFVINNVDIDYSGILLNEIQIMESTVSFPEYKLSKSGDGTVTRVYSDISSTGVLKNNSIIYKGDILEINFQGDIRNYEIKMDNIVLESGTNIDGATINRTITVTGPVSVSITRKAWGWKAYGSETSYWVKEFDSQTTTIHSWNKTYTANVDDNVKADSSVRKMWWVKPTYYVGATSSTQTAADWFILDEREISLGEKGCVVGISAQATPYVSGNASGNANTIELYVSSDGVVSIKNTGSYDGQTGYYLNYFTKVDFWLEQYEYF</sequence>
<evidence type="ECO:0000313" key="1">
    <source>
        <dbReference type="EMBL" id="DAE27598.1"/>
    </source>
</evidence>
<organism evidence="1">
    <name type="scientific">virus sp. cti5L29</name>
    <dbReference type="NCBI Taxonomy" id="2826813"/>
    <lineage>
        <taxon>Viruses</taxon>
    </lineage>
</organism>